<protein>
    <submittedName>
        <fullName evidence="3">Uncharacterized protein</fullName>
    </submittedName>
</protein>
<feature type="compositionally biased region" description="Polar residues" evidence="1">
    <location>
        <begin position="142"/>
        <end position="155"/>
    </location>
</feature>
<feature type="transmembrane region" description="Helical" evidence="2">
    <location>
        <begin position="844"/>
        <end position="866"/>
    </location>
</feature>
<keyword evidence="2" id="KW-1133">Transmembrane helix</keyword>
<evidence type="ECO:0000256" key="2">
    <source>
        <dbReference type="SAM" id="Phobius"/>
    </source>
</evidence>
<feature type="region of interest" description="Disordered" evidence="1">
    <location>
        <begin position="41"/>
        <end position="70"/>
    </location>
</feature>
<feature type="compositionally biased region" description="Low complexity" evidence="1">
    <location>
        <begin position="117"/>
        <end position="134"/>
    </location>
</feature>
<feature type="compositionally biased region" description="Polar residues" evidence="1">
    <location>
        <begin position="501"/>
        <end position="512"/>
    </location>
</feature>
<feature type="compositionally biased region" description="Polar residues" evidence="1">
    <location>
        <begin position="56"/>
        <end position="65"/>
    </location>
</feature>
<feature type="region of interest" description="Disordered" evidence="1">
    <location>
        <begin position="413"/>
        <end position="586"/>
    </location>
</feature>
<organism evidence="3 4">
    <name type="scientific">Marasmius tenuissimus</name>
    <dbReference type="NCBI Taxonomy" id="585030"/>
    <lineage>
        <taxon>Eukaryota</taxon>
        <taxon>Fungi</taxon>
        <taxon>Dikarya</taxon>
        <taxon>Basidiomycota</taxon>
        <taxon>Agaricomycotina</taxon>
        <taxon>Agaricomycetes</taxon>
        <taxon>Agaricomycetidae</taxon>
        <taxon>Agaricales</taxon>
        <taxon>Marasmiineae</taxon>
        <taxon>Marasmiaceae</taxon>
        <taxon>Marasmius</taxon>
    </lineage>
</organism>
<evidence type="ECO:0000313" key="3">
    <source>
        <dbReference type="EMBL" id="KAL0071727.1"/>
    </source>
</evidence>
<feature type="compositionally biased region" description="Basic and acidic residues" evidence="1">
    <location>
        <begin position="571"/>
        <end position="581"/>
    </location>
</feature>
<sequence length="927" mass="104040">MTPYKWIRHFLLLSDEDSRMALAGSLPTEEWFQSTRKQGTSYMSASSKPGKRHHSISSSTFQPPSVSRLLPMDEDDSVKVFSDEYDLSQEDSRILQDVERAVKMKARREARMKAGKSSQSSTTTRTSPTSATFPPSSPTRKGFSSATDSPANTTPSSPPVEVDFSPSTNDRPAPLSKRLLTHPVPWSPDDGATLDWSGYADDDKSERRWTLSISKSSKGKEREHIMSLMTLEKQESLYSSKLSRIRTMASPQTMQKAAITVDQLQRRYQLLYTSLSKNPKRYDLVKVARWYDNQDTIVQSALTKAEPLTWLKHLEKRVSSSPKRSPWHLSALVMEEFLQAHRTQDSMDPIPEEYASPNLSALSSPYVSASVPTFHSPSLNGSRFSFAQPLSRRISAEGRISFEPLVESRRQSLESRHSVDSAPNSVVSGPSVQMPHPHIPPVASPTGSRVHLRDGIRRRGGDGSDSAASPRNSLYEQHSDDNADRSNSLKAGDAIERQRSQDSGNGVQSGDESQLRRSPLVVESAQQRFILGASPTSKPTSLKSEKGLAVPRNPYSPNRPQVRISLPPPERVPEEPDRLQQEEEDDAQADYEYELKAQLLEQCRAQNSRVRGLLNRIATGVKEYETCQASLMSSLGLAFKGLPSELIEAFVHDPAAVTGHTRRYRGYKAVDDIHNRLARQRAIFHSFLQNDAGEGGFPVTDDILRDPISALLQSIGQLEAHHDGIATKVKEASSLLEETQAIHNQVKDDFHGALSHTAAVYPEISQIQLLEENYRDRYAHIWELGMNGLTFVLDSVTPFWRTYGRTIGIDVQDFLIIPLYRNEFTGEAKRYPITRLPKRSFRHWVALVLFFCGWIGLTGVQAYLGLASLSRYRLHSIESDGLRWMALPIFWGTIIAQWILVFVSLSIVLLQAATVCWWLGWSVRLFK</sequence>
<name>A0ABR3AGM1_9AGAR</name>
<proteinExistence type="predicted"/>
<keyword evidence="2" id="KW-0472">Membrane</keyword>
<evidence type="ECO:0000313" key="4">
    <source>
        <dbReference type="Proteomes" id="UP001437256"/>
    </source>
</evidence>
<feature type="transmembrane region" description="Helical" evidence="2">
    <location>
        <begin position="887"/>
        <end position="920"/>
    </location>
</feature>
<feature type="compositionally biased region" description="Basic and acidic residues" evidence="1">
    <location>
        <begin position="451"/>
        <end position="462"/>
    </location>
</feature>
<accession>A0ABR3AGM1</accession>
<gene>
    <name evidence="3" type="ORF">AAF712_000649</name>
</gene>
<comment type="caution">
    <text evidence="3">The sequence shown here is derived from an EMBL/GenBank/DDBJ whole genome shotgun (WGS) entry which is preliminary data.</text>
</comment>
<dbReference type="EMBL" id="JBBXMP010000002">
    <property type="protein sequence ID" value="KAL0071727.1"/>
    <property type="molecule type" value="Genomic_DNA"/>
</dbReference>
<feature type="compositionally biased region" description="Polar residues" evidence="1">
    <location>
        <begin position="421"/>
        <end position="431"/>
    </location>
</feature>
<dbReference type="Proteomes" id="UP001437256">
    <property type="component" value="Unassembled WGS sequence"/>
</dbReference>
<evidence type="ECO:0000256" key="1">
    <source>
        <dbReference type="SAM" id="MobiDB-lite"/>
    </source>
</evidence>
<keyword evidence="2" id="KW-0812">Transmembrane</keyword>
<reference evidence="3 4" key="1">
    <citation type="submission" date="2024-05" db="EMBL/GenBank/DDBJ databases">
        <title>A draft genome resource for the thread blight pathogen Marasmius tenuissimus strain MS-2.</title>
        <authorList>
            <person name="Yulfo-Soto G.E."/>
            <person name="Baruah I.K."/>
            <person name="Amoako-Attah I."/>
            <person name="Bukari Y."/>
            <person name="Meinhardt L.W."/>
            <person name="Bailey B.A."/>
            <person name="Cohen S.P."/>
        </authorList>
    </citation>
    <scope>NUCLEOTIDE SEQUENCE [LARGE SCALE GENOMIC DNA]</scope>
    <source>
        <strain evidence="3 4">MS-2</strain>
    </source>
</reference>
<keyword evidence="4" id="KW-1185">Reference proteome</keyword>
<feature type="region of interest" description="Disordered" evidence="1">
    <location>
        <begin position="105"/>
        <end position="193"/>
    </location>
</feature>